<evidence type="ECO:0000313" key="2">
    <source>
        <dbReference type="Proteomes" id="UP001159428"/>
    </source>
</evidence>
<dbReference type="AlphaFoldDB" id="A0AAU9X227"/>
<reference evidence="1 2" key="1">
    <citation type="submission" date="2022-05" db="EMBL/GenBank/DDBJ databases">
        <authorList>
            <consortium name="Genoscope - CEA"/>
            <person name="William W."/>
        </authorList>
    </citation>
    <scope>NUCLEOTIDE SEQUENCE [LARGE SCALE GENOMIC DNA]</scope>
</reference>
<dbReference type="Proteomes" id="UP001159428">
    <property type="component" value="Unassembled WGS sequence"/>
</dbReference>
<sequence>MKMFAVSLGTGIVGVVLIAVTAGLAAPAVVAAGGVLGSALAGAGFQSLQQTVDGKSVVTEECDTKQWLLKAGIGFVSGAAIGGATVGITAGVAGLGNSVMKSAALKMGQSIKIGAGTGSVGGAVSSVASDVGRKFVDGEEVTLKQAVCHVAFGASIGAAAGIAGGAFSKALVGGQSSAATANLEVEVGEQIAVLTGARRVANVLAKNIPRALTESGTEAVMGTAAQFVEERLDDSVENQSLGQHLSRGAANFTFNALKVGVRETATGLVSHMKNEIKVLKRVKKYSNDDKSVRLGNKRVERVKLYLENNEHLVKYEESSCSATYHPLESEELLKDKTYPLPTIYEEADVPSEQMDPLKSACSPTNQPLESDQLLENETSPLPVVSEEACVLEEHESDQLEDMEIKYISEGAWTSRMIVSFFLDGKKTTQPVSGSGKFVTIPSRAKDIEVKFQVRRPFWGDVMKYNRFREAWFRPYEPHVFRYDKPTNRTFTISGNLWWEAVMGVTNEYHDETKEL</sequence>
<accession>A0AAU9X227</accession>
<evidence type="ECO:0000313" key="1">
    <source>
        <dbReference type="EMBL" id="CAH3134410.1"/>
    </source>
</evidence>
<proteinExistence type="predicted"/>
<name>A0AAU9X227_9CNID</name>
<comment type="caution">
    <text evidence="1">The sequence shown here is derived from an EMBL/GenBank/DDBJ whole genome shotgun (WGS) entry which is preliminary data.</text>
</comment>
<organism evidence="1 2">
    <name type="scientific">Pocillopora meandrina</name>
    <dbReference type="NCBI Taxonomy" id="46732"/>
    <lineage>
        <taxon>Eukaryota</taxon>
        <taxon>Metazoa</taxon>
        <taxon>Cnidaria</taxon>
        <taxon>Anthozoa</taxon>
        <taxon>Hexacorallia</taxon>
        <taxon>Scleractinia</taxon>
        <taxon>Astrocoeniina</taxon>
        <taxon>Pocilloporidae</taxon>
        <taxon>Pocillopora</taxon>
    </lineage>
</organism>
<keyword evidence="2" id="KW-1185">Reference proteome</keyword>
<dbReference type="EMBL" id="CALNXJ010000028">
    <property type="protein sequence ID" value="CAH3134410.1"/>
    <property type="molecule type" value="Genomic_DNA"/>
</dbReference>
<gene>
    <name evidence="1" type="ORF">PMEA_00015455</name>
</gene>
<protein>
    <submittedName>
        <fullName evidence="1">Uncharacterized protein</fullName>
    </submittedName>
</protein>